<dbReference type="SUPFAM" id="SSF53448">
    <property type="entry name" value="Nucleotide-diphospho-sugar transferases"/>
    <property type="match status" value="1"/>
</dbReference>
<feature type="domain" description="Glycosyltransferase 2-like" evidence="2">
    <location>
        <begin position="7"/>
        <end position="110"/>
    </location>
</feature>
<dbReference type="EMBL" id="BSOU01000010">
    <property type="protein sequence ID" value="GLR76434.1"/>
    <property type="molecule type" value="Genomic_DNA"/>
</dbReference>
<evidence type="ECO:0000313" key="3">
    <source>
        <dbReference type="EMBL" id="GLR76434.1"/>
    </source>
</evidence>
<evidence type="ECO:0000313" key="5">
    <source>
        <dbReference type="Proteomes" id="UP000239273"/>
    </source>
</evidence>
<keyword evidence="1" id="KW-0472">Membrane</keyword>
<keyword evidence="6" id="KW-1185">Reference proteome</keyword>
<dbReference type="GO" id="GO:0016740">
    <property type="term" value="F:transferase activity"/>
    <property type="evidence" value="ECO:0007669"/>
    <property type="project" value="UniProtKB-KW"/>
</dbReference>
<sequence length="288" mass="34219">MKFKLVVTYSDEKIDVFKRLLNSLKNQKEQFLIVCVYQGQQSIDEHYSMIKEYVEDKFVLLQSERCSLSKARNKALEYIYENYHINEDDLILFPDDDCWYENDFFEKISNLDWRANEFYSFRVFDPYEKKEFGKRKKDISVNLNYLNSFRLPISVGLVIKLNVFRENVNYFNELLGVGAPVGSGEETEVVLKLLHNKCKGNYYGFIDVYHEVYKVDEVFILKYAKYAIGQGYCLKIFARRFSPVIWLVFIELLIRSLVGYLISSKNLSVMYKIRFISLVKGIFHNYDK</sequence>
<reference evidence="3" key="1">
    <citation type="journal article" date="2014" name="Int. J. Syst. Evol. Microbiol.">
        <title>Complete genome of a new Firmicutes species belonging to the dominant human colonic microbiota ('Ruminococcus bicirculans') reveals two chromosomes and a selective capacity to utilize plant glucans.</title>
        <authorList>
            <consortium name="NISC Comparative Sequencing Program"/>
            <person name="Wegmann U."/>
            <person name="Louis P."/>
            <person name="Goesmann A."/>
            <person name="Henrissat B."/>
            <person name="Duncan S.H."/>
            <person name="Flint H.J."/>
        </authorList>
    </citation>
    <scope>NUCLEOTIDE SEQUENCE</scope>
    <source>
        <strain evidence="3">NBRC 105001</strain>
    </source>
</reference>
<comment type="caution">
    <text evidence="4">The sequence shown here is derived from an EMBL/GenBank/DDBJ whole genome shotgun (WGS) entry which is preliminary data.</text>
</comment>
<keyword evidence="1" id="KW-1133">Transmembrane helix</keyword>
<protein>
    <submittedName>
        <fullName evidence="3">Glycosyl transferase</fullName>
    </submittedName>
</protein>
<name>A0A2S7X5W4_9GAMM</name>
<dbReference type="EMBL" id="MSCP01000003">
    <property type="protein sequence ID" value="PQJ85388.1"/>
    <property type="molecule type" value="Genomic_DNA"/>
</dbReference>
<evidence type="ECO:0000313" key="6">
    <source>
        <dbReference type="Proteomes" id="UP001156660"/>
    </source>
</evidence>
<keyword evidence="3" id="KW-0808">Transferase</keyword>
<evidence type="ECO:0000256" key="1">
    <source>
        <dbReference type="SAM" id="Phobius"/>
    </source>
</evidence>
<dbReference type="OrthoDB" id="9801954at2"/>
<dbReference type="InterPro" id="IPR001173">
    <property type="entry name" value="Glyco_trans_2-like"/>
</dbReference>
<dbReference type="Proteomes" id="UP000239273">
    <property type="component" value="Unassembled WGS sequence"/>
</dbReference>
<evidence type="ECO:0000313" key="4">
    <source>
        <dbReference type="EMBL" id="PQJ85388.1"/>
    </source>
</evidence>
<dbReference type="Gene3D" id="3.90.550.10">
    <property type="entry name" value="Spore Coat Polysaccharide Biosynthesis Protein SpsA, Chain A"/>
    <property type="match status" value="1"/>
</dbReference>
<reference evidence="6" key="3">
    <citation type="journal article" date="2019" name="Int. J. Syst. Evol. Microbiol.">
        <title>The Global Catalogue of Microorganisms (GCM) 10K type strain sequencing project: providing services to taxonomists for standard genome sequencing and annotation.</title>
        <authorList>
            <consortium name="The Broad Institute Genomics Platform"/>
            <consortium name="The Broad Institute Genome Sequencing Center for Infectious Disease"/>
            <person name="Wu L."/>
            <person name="Ma J."/>
        </authorList>
    </citation>
    <scope>NUCLEOTIDE SEQUENCE [LARGE SCALE GENOMIC DNA]</scope>
    <source>
        <strain evidence="6">NBRC 105001</strain>
    </source>
</reference>
<reference evidence="4 5" key="2">
    <citation type="submission" date="2016-12" db="EMBL/GenBank/DDBJ databases">
        <title>Diversity of luminous bacteria.</title>
        <authorList>
            <person name="Yoshizawa S."/>
            <person name="Kogure K."/>
        </authorList>
    </citation>
    <scope>NUCLEOTIDE SEQUENCE [LARGE SCALE GENOMIC DNA]</scope>
    <source>
        <strain evidence="4 5">NBRC 105001</strain>
    </source>
</reference>
<organism evidence="4 5">
    <name type="scientific">Aliivibrio sifiae</name>
    <dbReference type="NCBI Taxonomy" id="566293"/>
    <lineage>
        <taxon>Bacteria</taxon>
        <taxon>Pseudomonadati</taxon>
        <taxon>Pseudomonadota</taxon>
        <taxon>Gammaproteobacteria</taxon>
        <taxon>Vibrionales</taxon>
        <taxon>Vibrionaceae</taxon>
        <taxon>Aliivibrio</taxon>
    </lineage>
</organism>
<keyword evidence="1" id="KW-0812">Transmembrane</keyword>
<dbReference type="Proteomes" id="UP001156660">
    <property type="component" value="Unassembled WGS sequence"/>
</dbReference>
<feature type="transmembrane region" description="Helical" evidence="1">
    <location>
        <begin position="244"/>
        <end position="262"/>
    </location>
</feature>
<dbReference type="RefSeq" id="WP_105064337.1">
    <property type="nucleotide sequence ID" value="NZ_BSOU01000010.1"/>
</dbReference>
<dbReference type="AlphaFoldDB" id="A0A2S7X5W4"/>
<dbReference type="InterPro" id="IPR029044">
    <property type="entry name" value="Nucleotide-diphossugar_trans"/>
</dbReference>
<proteinExistence type="predicted"/>
<reference evidence="3" key="4">
    <citation type="submission" date="2023-01" db="EMBL/GenBank/DDBJ databases">
        <title>Draft genome sequence of Aliivibrio sifiae strain NBRC 105001.</title>
        <authorList>
            <person name="Sun Q."/>
            <person name="Mori K."/>
        </authorList>
    </citation>
    <scope>NUCLEOTIDE SEQUENCE</scope>
    <source>
        <strain evidence="3">NBRC 105001</strain>
    </source>
</reference>
<dbReference type="Pfam" id="PF00535">
    <property type="entry name" value="Glycos_transf_2"/>
    <property type="match status" value="1"/>
</dbReference>
<evidence type="ECO:0000259" key="2">
    <source>
        <dbReference type="Pfam" id="PF00535"/>
    </source>
</evidence>
<dbReference type="CDD" id="cd00761">
    <property type="entry name" value="Glyco_tranf_GTA_type"/>
    <property type="match status" value="1"/>
</dbReference>
<gene>
    <name evidence="4" type="ORF">BTO23_18895</name>
    <name evidence="3" type="ORF">GCM10007855_33090</name>
</gene>
<accession>A0A2S7X5W4</accession>